<evidence type="ECO:0000313" key="1">
    <source>
        <dbReference type="EMBL" id="KTE90194.1"/>
    </source>
</evidence>
<accession>A0A0W1JFK8</accession>
<proteinExistence type="predicted"/>
<comment type="caution">
    <text evidence="1">The sequence shown here is derived from an EMBL/GenBank/DDBJ whole genome shotgun (WGS) entry which is preliminary data.</text>
</comment>
<dbReference type="AlphaFoldDB" id="A0A0W1JFK8"/>
<gene>
    <name evidence="1" type="ORF">AT727_09720</name>
</gene>
<name>A0A0W1JFK8_DESHA</name>
<sequence>MYYAVYNVPLQNNIQMLQKLFFGFGVQPYDIKKLQNILIIAIIKMLLKESTTIAGNYFSNIK</sequence>
<dbReference type="EMBL" id="LOCK01000050">
    <property type="protein sequence ID" value="KTE90194.1"/>
    <property type="molecule type" value="Genomic_DNA"/>
</dbReference>
<reference evidence="1 2" key="1">
    <citation type="submission" date="2015-12" db="EMBL/GenBank/DDBJ databases">
        <title>Draft Genome Sequence of Desulfitobacterium hafniense Strain DH, a Sulfate-reducing Bacterium Isolated from Paddy Soils.</title>
        <authorList>
            <person name="Bao P."/>
            <person name="Zhang X."/>
            <person name="Li G."/>
        </authorList>
    </citation>
    <scope>NUCLEOTIDE SEQUENCE [LARGE SCALE GENOMIC DNA]</scope>
    <source>
        <strain evidence="1 2">DH</strain>
    </source>
</reference>
<evidence type="ECO:0000313" key="2">
    <source>
        <dbReference type="Proteomes" id="UP000054623"/>
    </source>
</evidence>
<dbReference type="Proteomes" id="UP000054623">
    <property type="component" value="Unassembled WGS sequence"/>
</dbReference>
<organism evidence="1 2">
    <name type="scientific">Desulfitobacterium hafniense</name>
    <name type="common">Desulfitobacterium frappieri</name>
    <dbReference type="NCBI Taxonomy" id="49338"/>
    <lineage>
        <taxon>Bacteria</taxon>
        <taxon>Bacillati</taxon>
        <taxon>Bacillota</taxon>
        <taxon>Clostridia</taxon>
        <taxon>Eubacteriales</taxon>
        <taxon>Desulfitobacteriaceae</taxon>
        <taxon>Desulfitobacterium</taxon>
    </lineage>
</organism>
<protein>
    <submittedName>
        <fullName evidence="1">Uncharacterized protein</fullName>
    </submittedName>
</protein>